<protein>
    <submittedName>
        <fullName evidence="1">Uncharacterized protein</fullName>
    </submittedName>
</protein>
<dbReference type="VEuPathDB" id="FungiDB:MGG_17626"/>
<evidence type="ECO:0000313" key="2">
    <source>
        <dbReference type="Proteomes" id="UP000009058"/>
    </source>
</evidence>
<sequence length="76" mass="8419">MKIALRIIVKQSGREAGGSRLRQSLSLILCLCVCEWMKPDDVGAKNSTKTPDNAQFVVTSALGQTRLRRTYGTESY</sequence>
<dbReference type="AlphaFoldDB" id="G4NGC1"/>
<dbReference type="OrthoDB" id="10420231at2759"/>
<gene>
    <name evidence="1" type="ORF">MGG_17626</name>
</gene>
<reference key="2">
    <citation type="submission" date="2011-05" db="EMBL/GenBank/DDBJ databases">
        <title>The Genome Sequence of Magnaporthe oryzae 70-15.</title>
        <authorList>
            <consortium name="The Broad Institute Genome Sequencing Platform"/>
            <person name="Ma L.-J."/>
            <person name="Dead R."/>
            <person name="Young S.K."/>
            <person name="Zeng Q."/>
            <person name="Gargeya S."/>
            <person name="Fitzgerald M."/>
            <person name="Haas B."/>
            <person name="Abouelleil A."/>
            <person name="Alvarado L."/>
            <person name="Arachchi H.M."/>
            <person name="Berlin A."/>
            <person name="Brown A."/>
            <person name="Chapman S.B."/>
            <person name="Chen Z."/>
            <person name="Dunbar C."/>
            <person name="Freedman E."/>
            <person name="Gearin G."/>
            <person name="Gellesch M."/>
            <person name="Goldberg J."/>
            <person name="Griggs A."/>
            <person name="Gujja S."/>
            <person name="Heiman D."/>
            <person name="Howarth C."/>
            <person name="Larson L."/>
            <person name="Lui A."/>
            <person name="MacDonald P.J.P."/>
            <person name="Mehta T."/>
            <person name="Montmayeur A."/>
            <person name="Murphy C."/>
            <person name="Neiman D."/>
            <person name="Pearson M."/>
            <person name="Priest M."/>
            <person name="Roberts A."/>
            <person name="Saif S."/>
            <person name="Shea T."/>
            <person name="Shenoy N."/>
            <person name="Sisk P."/>
            <person name="Stolte C."/>
            <person name="Sykes S."/>
            <person name="Yandava C."/>
            <person name="Wortman J."/>
            <person name="Nusbaum C."/>
            <person name="Birren B."/>
        </authorList>
    </citation>
    <scope>NUCLEOTIDE SEQUENCE</scope>
    <source>
        <strain>70-15</strain>
    </source>
</reference>
<accession>G4NGC1</accession>
<proteinExistence type="predicted"/>
<dbReference type="HOGENOM" id="CLU_2654984_0_0_1"/>
<dbReference type="KEGG" id="mgr:MGG_17626"/>
<dbReference type="EMBL" id="CM001236">
    <property type="protein sequence ID" value="EHA47080.1"/>
    <property type="molecule type" value="Genomic_DNA"/>
</dbReference>
<dbReference type="Proteomes" id="UP000009058">
    <property type="component" value="Chromosome 6"/>
</dbReference>
<dbReference type="RefSeq" id="XP_003719447.1">
    <property type="nucleotide sequence ID" value="XM_003719399.1"/>
</dbReference>
<keyword evidence="2" id="KW-1185">Reference proteome</keyword>
<evidence type="ECO:0000313" key="1">
    <source>
        <dbReference type="EMBL" id="EHA47080.1"/>
    </source>
</evidence>
<name>G4NGC1_PYRO7</name>
<dbReference type="InParanoid" id="G4NGC1"/>
<reference evidence="1 2" key="1">
    <citation type="journal article" date="2005" name="Nature">
        <title>The genome sequence of the rice blast fungus Magnaporthe grisea.</title>
        <authorList>
            <person name="Dean R.A."/>
            <person name="Talbot N.J."/>
            <person name="Ebbole D.J."/>
            <person name="Farman M.L."/>
            <person name="Mitchell T.K."/>
            <person name="Orbach M.J."/>
            <person name="Thon M."/>
            <person name="Kulkarni R."/>
            <person name="Xu J.R."/>
            <person name="Pan H."/>
            <person name="Read N.D."/>
            <person name="Lee Y.H."/>
            <person name="Carbone I."/>
            <person name="Brown D."/>
            <person name="Oh Y.Y."/>
            <person name="Donofrio N."/>
            <person name="Jeong J.S."/>
            <person name="Soanes D.M."/>
            <person name="Djonovic S."/>
            <person name="Kolomiets E."/>
            <person name="Rehmeyer C."/>
            <person name="Li W."/>
            <person name="Harding M."/>
            <person name="Kim S."/>
            <person name="Lebrun M.H."/>
            <person name="Bohnert H."/>
            <person name="Coughlan S."/>
            <person name="Butler J."/>
            <person name="Calvo S."/>
            <person name="Ma L.J."/>
            <person name="Nicol R."/>
            <person name="Purcell S."/>
            <person name="Nusbaum C."/>
            <person name="Galagan J.E."/>
            <person name="Birren B.W."/>
        </authorList>
    </citation>
    <scope>NUCLEOTIDE SEQUENCE [LARGE SCALE GENOMIC DNA]</scope>
    <source>
        <strain evidence="2">70-15 / ATCC MYA-4617 / FGSC 8958</strain>
    </source>
</reference>
<dbReference type="GeneID" id="12985914"/>
<organism evidence="1 2">
    <name type="scientific">Pyricularia oryzae (strain 70-15 / ATCC MYA-4617 / FGSC 8958)</name>
    <name type="common">Rice blast fungus</name>
    <name type="synonym">Magnaporthe oryzae</name>
    <dbReference type="NCBI Taxonomy" id="242507"/>
    <lineage>
        <taxon>Eukaryota</taxon>
        <taxon>Fungi</taxon>
        <taxon>Dikarya</taxon>
        <taxon>Ascomycota</taxon>
        <taxon>Pezizomycotina</taxon>
        <taxon>Sordariomycetes</taxon>
        <taxon>Sordariomycetidae</taxon>
        <taxon>Magnaporthales</taxon>
        <taxon>Pyriculariaceae</taxon>
        <taxon>Pyricularia</taxon>
    </lineage>
</organism>